<reference evidence="3" key="1">
    <citation type="journal article" date="2019" name="Int. J. Syst. Evol. Microbiol.">
        <title>The Global Catalogue of Microorganisms (GCM) 10K type strain sequencing project: providing services to taxonomists for standard genome sequencing and annotation.</title>
        <authorList>
            <consortium name="The Broad Institute Genomics Platform"/>
            <consortium name="The Broad Institute Genome Sequencing Center for Infectious Disease"/>
            <person name="Wu L."/>
            <person name="Ma J."/>
        </authorList>
    </citation>
    <scope>NUCLEOTIDE SEQUENCE [LARGE SCALE GENOMIC DNA]</scope>
    <source>
        <strain evidence="3">JCM 4816</strain>
    </source>
</reference>
<proteinExistence type="predicted"/>
<name>A0ABP6TIK8_9ACTN</name>
<feature type="region of interest" description="Disordered" evidence="1">
    <location>
        <begin position="1"/>
        <end position="26"/>
    </location>
</feature>
<organism evidence="2 3">
    <name type="scientific">Streptomyces prasinosporus</name>
    <dbReference type="NCBI Taxonomy" id="68256"/>
    <lineage>
        <taxon>Bacteria</taxon>
        <taxon>Bacillati</taxon>
        <taxon>Actinomycetota</taxon>
        <taxon>Actinomycetes</taxon>
        <taxon>Kitasatosporales</taxon>
        <taxon>Streptomycetaceae</taxon>
        <taxon>Streptomyces</taxon>
        <taxon>Streptomyces albogriseolus group</taxon>
    </lineage>
</organism>
<evidence type="ECO:0000313" key="3">
    <source>
        <dbReference type="Proteomes" id="UP001501455"/>
    </source>
</evidence>
<evidence type="ECO:0000313" key="2">
    <source>
        <dbReference type="EMBL" id="GAA3494356.1"/>
    </source>
</evidence>
<sequence length="99" mass="9866">MKFPRTAVAGSAPAAVSGAGPGLAYDGRRRRGVALCRTVDILLSPPEPAPGGRPVTGPAGETFGKQCTPAPYGAGAECAAVPRRLARKLITLGGAAPTD</sequence>
<evidence type="ECO:0000256" key="1">
    <source>
        <dbReference type="SAM" id="MobiDB-lite"/>
    </source>
</evidence>
<gene>
    <name evidence="2" type="ORF">GCM10019016_014560</name>
</gene>
<dbReference type="Proteomes" id="UP001501455">
    <property type="component" value="Unassembled WGS sequence"/>
</dbReference>
<protein>
    <submittedName>
        <fullName evidence="2">Uncharacterized protein</fullName>
    </submittedName>
</protein>
<accession>A0ABP6TIK8</accession>
<feature type="compositionally biased region" description="Low complexity" evidence="1">
    <location>
        <begin position="7"/>
        <end position="18"/>
    </location>
</feature>
<dbReference type="EMBL" id="BAAAXF010000016">
    <property type="protein sequence ID" value="GAA3494356.1"/>
    <property type="molecule type" value="Genomic_DNA"/>
</dbReference>
<keyword evidence="3" id="KW-1185">Reference proteome</keyword>
<comment type="caution">
    <text evidence="2">The sequence shown here is derived from an EMBL/GenBank/DDBJ whole genome shotgun (WGS) entry which is preliminary data.</text>
</comment>